<accession>A0A841HS72</accession>
<protein>
    <submittedName>
        <fullName evidence="9">DHA2 family multidrug resistance protein-like MFS transporter</fullName>
    </submittedName>
</protein>
<evidence type="ECO:0000256" key="7">
    <source>
        <dbReference type="SAM" id="Phobius"/>
    </source>
</evidence>
<dbReference type="PROSITE" id="PS50850">
    <property type="entry name" value="MFS"/>
    <property type="match status" value="1"/>
</dbReference>
<feature type="transmembrane region" description="Helical" evidence="7">
    <location>
        <begin position="485"/>
        <end position="508"/>
    </location>
</feature>
<feature type="transmembrane region" description="Helical" evidence="7">
    <location>
        <begin position="60"/>
        <end position="79"/>
    </location>
</feature>
<feature type="transmembrane region" description="Helical" evidence="7">
    <location>
        <begin position="415"/>
        <end position="432"/>
    </location>
</feature>
<feature type="transmembrane region" description="Helical" evidence="7">
    <location>
        <begin position="149"/>
        <end position="169"/>
    </location>
</feature>
<dbReference type="InterPro" id="IPR020846">
    <property type="entry name" value="MFS_dom"/>
</dbReference>
<feature type="transmembrane region" description="Helical" evidence="7">
    <location>
        <begin position="23"/>
        <end position="40"/>
    </location>
</feature>
<evidence type="ECO:0000256" key="5">
    <source>
        <dbReference type="ARBA" id="ARBA00022989"/>
    </source>
</evidence>
<feature type="transmembrane region" description="Helical" evidence="7">
    <location>
        <begin position="91"/>
        <end position="110"/>
    </location>
</feature>
<name>A0A841HS72_9GAMM</name>
<keyword evidence="6 7" id="KW-0472">Membrane</keyword>
<organism evidence="9 10">
    <name type="scientific">Povalibacter uvarum</name>
    <dbReference type="NCBI Taxonomy" id="732238"/>
    <lineage>
        <taxon>Bacteria</taxon>
        <taxon>Pseudomonadati</taxon>
        <taxon>Pseudomonadota</taxon>
        <taxon>Gammaproteobacteria</taxon>
        <taxon>Steroidobacterales</taxon>
        <taxon>Steroidobacteraceae</taxon>
        <taxon>Povalibacter</taxon>
    </lineage>
</organism>
<feature type="transmembrane region" description="Helical" evidence="7">
    <location>
        <begin position="315"/>
        <end position="336"/>
    </location>
</feature>
<dbReference type="GO" id="GO:0022857">
    <property type="term" value="F:transmembrane transporter activity"/>
    <property type="evidence" value="ECO:0007669"/>
    <property type="project" value="InterPro"/>
</dbReference>
<comment type="subcellular location">
    <subcellularLocation>
        <location evidence="1">Cell membrane</location>
        <topology evidence="1">Multi-pass membrane protein</topology>
    </subcellularLocation>
</comment>
<dbReference type="CDD" id="cd17321">
    <property type="entry name" value="MFS_MMR_MDR_like"/>
    <property type="match status" value="1"/>
</dbReference>
<dbReference type="InterPro" id="IPR011701">
    <property type="entry name" value="MFS"/>
</dbReference>
<dbReference type="Pfam" id="PF07690">
    <property type="entry name" value="MFS_1"/>
    <property type="match status" value="1"/>
</dbReference>
<evidence type="ECO:0000256" key="4">
    <source>
        <dbReference type="ARBA" id="ARBA00022692"/>
    </source>
</evidence>
<feature type="transmembrane region" description="Helical" evidence="7">
    <location>
        <begin position="368"/>
        <end position="394"/>
    </location>
</feature>
<dbReference type="InterPro" id="IPR036259">
    <property type="entry name" value="MFS_trans_sf"/>
</dbReference>
<dbReference type="PANTHER" id="PTHR42718:SF47">
    <property type="entry name" value="METHYL VIOLOGEN RESISTANCE PROTEIN SMVA"/>
    <property type="match status" value="1"/>
</dbReference>
<dbReference type="GO" id="GO:0005886">
    <property type="term" value="C:plasma membrane"/>
    <property type="evidence" value="ECO:0007669"/>
    <property type="project" value="UniProtKB-SubCell"/>
</dbReference>
<keyword evidence="10" id="KW-1185">Reference proteome</keyword>
<evidence type="ECO:0000256" key="2">
    <source>
        <dbReference type="ARBA" id="ARBA00022448"/>
    </source>
</evidence>
<comment type="caution">
    <text evidence="9">The sequence shown here is derived from an EMBL/GenBank/DDBJ whole genome shotgun (WGS) entry which is preliminary data.</text>
</comment>
<dbReference type="AlphaFoldDB" id="A0A841HS72"/>
<dbReference type="Proteomes" id="UP000588068">
    <property type="component" value="Unassembled WGS sequence"/>
</dbReference>
<feature type="transmembrane region" description="Helical" evidence="7">
    <location>
        <begin position="208"/>
        <end position="228"/>
    </location>
</feature>
<dbReference type="EMBL" id="JACHHZ010000006">
    <property type="protein sequence ID" value="MBB6096137.1"/>
    <property type="molecule type" value="Genomic_DNA"/>
</dbReference>
<feature type="domain" description="Major facilitator superfamily (MFS) profile" evidence="8">
    <location>
        <begin position="25"/>
        <end position="511"/>
    </location>
</feature>
<evidence type="ECO:0000259" key="8">
    <source>
        <dbReference type="PROSITE" id="PS50850"/>
    </source>
</evidence>
<dbReference type="PRINTS" id="PR01036">
    <property type="entry name" value="TCRTETB"/>
</dbReference>
<keyword evidence="4 7" id="KW-0812">Transmembrane</keyword>
<evidence type="ECO:0000256" key="1">
    <source>
        <dbReference type="ARBA" id="ARBA00004651"/>
    </source>
</evidence>
<dbReference type="PANTHER" id="PTHR42718">
    <property type="entry name" value="MAJOR FACILITATOR SUPERFAMILY MULTIDRUG TRANSPORTER MFSC"/>
    <property type="match status" value="1"/>
</dbReference>
<feature type="transmembrane region" description="Helical" evidence="7">
    <location>
        <begin position="234"/>
        <end position="257"/>
    </location>
</feature>
<gene>
    <name evidence="9" type="ORF">HNQ60_005028</name>
</gene>
<keyword evidence="2" id="KW-0813">Transport</keyword>
<dbReference type="RefSeq" id="WP_184335509.1">
    <property type="nucleotide sequence ID" value="NZ_JACHHZ010000006.1"/>
</dbReference>
<evidence type="ECO:0000313" key="9">
    <source>
        <dbReference type="EMBL" id="MBB6096137.1"/>
    </source>
</evidence>
<evidence type="ECO:0000256" key="6">
    <source>
        <dbReference type="ARBA" id="ARBA00023136"/>
    </source>
</evidence>
<feature type="transmembrane region" description="Helical" evidence="7">
    <location>
        <begin position="277"/>
        <end position="303"/>
    </location>
</feature>
<proteinExistence type="predicted"/>
<evidence type="ECO:0000256" key="3">
    <source>
        <dbReference type="ARBA" id="ARBA00022475"/>
    </source>
</evidence>
<evidence type="ECO:0000313" key="10">
    <source>
        <dbReference type="Proteomes" id="UP000588068"/>
    </source>
</evidence>
<keyword evidence="3" id="KW-1003">Cell membrane</keyword>
<reference evidence="9 10" key="1">
    <citation type="submission" date="2020-08" db="EMBL/GenBank/DDBJ databases">
        <title>Genomic Encyclopedia of Type Strains, Phase IV (KMG-IV): sequencing the most valuable type-strain genomes for metagenomic binning, comparative biology and taxonomic classification.</title>
        <authorList>
            <person name="Goeker M."/>
        </authorList>
    </citation>
    <scope>NUCLEOTIDE SEQUENCE [LARGE SCALE GENOMIC DNA]</scope>
    <source>
        <strain evidence="9 10">DSM 26723</strain>
    </source>
</reference>
<dbReference type="Gene3D" id="1.20.1250.20">
    <property type="entry name" value="MFS general substrate transporter like domains"/>
    <property type="match status" value="1"/>
</dbReference>
<dbReference type="SUPFAM" id="SSF103473">
    <property type="entry name" value="MFS general substrate transporter"/>
    <property type="match status" value="1"/>
</dbReference>
<feature type="transmembrane region" description="Helical" evidence="7">
    <location>
        <begin position="343"/>
        <end position="362"/>
    </location>
</feature>
<keyword evidence="5 7" id="KW-1133">Transmembrane helix</keyword>
<feature type="transmembrane region" description="Helical" evidence="7">
    <location>
        <begin position="175"/>
        <end position="196"/>
    </location>
</feature>
<sequence>MTSVVEAPVVETPVPPKATRREWIGLAVIAVPCLLYSMDLNVLNLAIPHLTADLNPTSTQLLWIVDIYGFLLAGFLITMGTLGDRIGRRRLLMIGASAFGVASVLAAFASSAEMLILSRAVLGVAAATLAPSTLSLIRNMFLDDRERTTAIGIWVGCFSAGSVVGPIVGGMLLEHFWWGSVFLVAVPLMILLLILAPMFLPEYRDPNAGSLDVLSAVLATSTVLLMIFGAKHIAVYGASVLPVIAIVGSLVLGTVFVRRQRHLEDPMIDLRLFRRPIFSAALCVNIIGVFAAFGSFLFITQYLQLVYGMGPLEAGLWLLPSGFIFMAGSVLAPIIVRRYPARTVLTWGFLITAGGYAVLTQVSSTGDLWIVITGFVLFCAGLAPMGTLTTDLVMSDVPPERAGAASGISETSFEFGAALGVAVLGSIVSAVYRTHVNEATLPGIAPDVVERARETLGAAIELAKNFQSDAKTLVESVSRDAFARAIRAASLVSAALGVLAALVCAGFMKKR</sequence>
<feature type="transmembrane region" description="Helical" evidence="7">
    <location>
        <begin position="116"/>
        <end position="137"/>
    </location>
</feature>
<dbReference type="Gene3D" id="1.20.1720.10">
    <property type="entry name" value="Multidrug resistance protein D"/>
    <property type="match status" value="1"/>
</dbReference>